<evidence type="ECO:0000313" key="10">
    <source>
        <dbReference type="EMBL" id="OKP03824.1"/>
    </source>
</evidence>
<dbReference type="STRING" id="1316194.A0A1Q5TUC7"/>
<evidence type="ECO:0000256" key="7">
    <source>
        <dbReference type="PROSITE-ProRule" id="PRU10016"/>
    </source>
</evidence>
<dbReference type="HAMAP" id="MF_00008">
    <property type="entry name" value="Thymidy_synth_bact"/>
    <property type="match status" value="1"/>
</dbReference>
<keyword evidence="3" id="KW-0489">Methyltransferase</keyword>
<dbReference type="GO" id="GO:0005739">
    <property type="term" value="C:mitochondrion"/>
    <property type="evidence" value="ECO:0007669"/>
    <property type="project" value="TreeGrafter"/>
</dbReference>
<comment type="catalytic activity">
    <reaction evidence="6">
        <text>dUMP + (6R)-5,10-methylene-5,6,7,8-tetrahydrofolate = 7,8-dihydrofolate + dTMP</text>
        <dbReference type="Rhea" id="RHEA:12104"/>
        <dbReference type="ChEBI" id="CHEBI:15636"/>
        <dbReference type="ChEBI" id="CHEBI:57451"/>
        <dbReference type="ChEBI" id="CHEBI:63528"/>
        <dbReference type="ChEBI" id="CHEBI:246422"/>
        <dbReference type="EC" id="2.1.1.45"/>
    </reaction>
</comment>
<dbReference type="GO" id="GO:0006235">
    <property type="term" value="P:dTTP biosynthetic process"/>
    <property type="evidence" value="ECO:0007669"/>
    <property type="project" value="UniProtKB-UniPathway"/>
</dbReference>
<dbReference type="PROSITE" id="PS00091">
    <property type="entry name" value="THYMIDYLATE_SYNTHASE"/>
    <property type="match status" value="1"/>
</dbReference>
<accession>A0A1Q5TUC7</accession>
<name>A0A1Q5TUC7_9EURO</name>
<dbReference type="GO" id="GO:0005829">
    <property type="term" value="C:cytosol"/>
    <property type="evidence" value="ECO:0007669"/>
    <property type="project" value="TreeGrafter"/>
</dbReference>
<dbReference type="GO" id="GO:0004799">
    <property type="term" value="F:thymidylate synthase activity"/>
    <property type="evidence" value="ECO:0007669"/>
    <property type="project" value="UniProtKB-EC"/>
</dbReference>
<proteinExistence type="inferred from homology"/>
<dbReference type="InterPro" id="IPR023451">
    <property type="entry name" value="Thymidate_synth/dCMP_Mease_dom"/>
</dbReference>
<dbReference type="InterPro" id="IPR045097">
    <property type="entry name" value="Thymidate_synth/dCMP_Mease"/>
</dbReference>
<dbReference type="PRINTS" id="PR00108">
    <property type="entry name" value="THYMDSNTHASE"/>
</dbReference>
<evidence type="ECO:0000256" key="1">
    <source>
        <dbReference type="ARBA" id="ARBA00004992"/>
    </source>
</evidence>
<dbReference type="Proteomes" id="UP000186955">
    <property type="component" value="Unassembled WGS sequence"/>
</dbReference>
<comment type="caution">
    <text evidence="10">The sequence shown here is derived from an EMBL/GenBank/DDBJ whole genome shotgun (WGS) entry which is preliminary data.</text>
</comment>
<evidence type="ECO:0000256" key="4">
    <source>
        <dbReference type="ARBA" id="ARBA00022679"/>
    </source>
</evidence>
<evidence type="ECO:0000256" key="2">
    <source>
        <dbReference type="ARBA" id="ARBA00011947"/>
    </source>
</evidence>
<dbReference type="Gene3D" id="3.30.572.10">
    <property type="entry name" value="Thymidylate synthase/dCMP hydroxymethylase domain"/>
    <property type="match status" value="1"/>
</dbReference>
<dbReference type="PANTHER" id="PTHR11548">
    <property type="entry name" value="THYMIDYLATE SYNTHASE 1"/>
    <property type="match status" value="1"/>
</dbReference>
<dbReference type="GO" id="GO:0032259">
    <property type="term" value="P:methylation"/>
    <property type="evidence" value="ECO:0007669"/>
    <property type="project" value="UniProtKB-KW"/>
</dbReference>
<dbReference type="OrthoDB" id="766at2759"/>
<dbReference type="Pfam" id="PF00303">
    <property type="entry name" value="Thymidylat_synt"/>
    <property type="match status" value="1"/>
</dbReference>
<dbReference type="PANTHER" id="PTHR11548:SF2">
    <property type="entry name" value="THYMIDYLATE SYNTHASE"/>
    <property type="match status" value="1"/>
</dbReference>
<dbReference type="EMBL" id="MNBE01000615">
    <property type="protein sequence ID" value="OKP03824.1"/>
    <property type="molecule type" value="Genomic_DNA"/>
</dbReference>
<dbReference type="CDD" id="cd00351">
    <property type="entry name" value="TS_Pyrimidine_HMase"/>
    <property type="match status" value="1"/>
</dbReference>
<dbReference type="FunFam" id="3.30.572.10:FF:000013">
    <property type="entry name" value="Thymidylate synthase"/>
    <property type="match status" value="1"/>
</dbReference>
<dbReference type="GO" id="GO:0006231">
    <property type="term" value="P:dTMP biosynthetic process"/>
    <property type="evidence" value="ECO:0007669"/>
    <property type="project" value="InterPro"/>
</dbReference>
<keyword evidence="4" id="KW-0808">Transferase</keyword>
<reference evidence="10 11" key="1">
    <citation type="submission" date="2016-10" db="EMBL/GenBank/DDBJ databases">
        <title>Genome sequence of the ascomycete fungus Penicillium subrubescens.</title>
        <authorList>
            <person name="De Vries R.P."/>
            <person name="Peng M."/>
            <person name="Dilokpimol A."/>
            <person name="Hilden K."/>
            <person name="Makela M.R."/>
            <person name="Grigoriev I."/>
            <person name="Riley R."/>
            <person name="Granchi Z."/>
        </authorList>
    </citation>
    <scope>NUCLEOTIDE SEQUENCE [LARGE SCALE GENOMIC DNA]</scope>
    <source>
        <strain evidence="10 11">CBS 132785</strain>
    </source>
</reference>
<comment type="pathway">
    <text evidence="1">Pyrimidine metabolism; dTTP biosynthesis.</text>
</comment>
<keyword evidence="5" id="KW-0545">Nucleotide biosynthesis</keyword>
<organism evidence="10 11">
    <name type="scientific">Penicillium subrubescens</name>
    <dbReference type="NCBI Taxonomy" id="1316194"/>
    <lineage>
        <taxon>Eukaryota</taxon>
        <taxon>Fungi</taxon>
        <taxon>Dikarya</taxon>
        <taxon>Ascomycota</taxon>
        <taxon>Pezizomycotina</taxon>
        <taxon>Eurotiomycetes</taxon>
        <taxon>Eurotiomycetidae</taxon>
        <taxon>Eurotiales</taxon>
        <taxon>Aspergillaceae</taxon>
        <taxon>Penicillium</taxon>
    </lineage>
</organism>
<dbReference type="AlphaFoldDB" id="A0A1Q5TUC7"/>
<evidence type="ECO:0000256" key="3">
    <source>
        <dbReference type="ARBA" id="ARBA00022603"/>
    </source>
</evidence>
<gene>
    <name evidence="10" type="ORF">PENSUB_6833</name>
</gene>
<feature type="region of interest" description="Disordered" evidence="8">
    <location>
        <begin position="1"/>
        <end position="22"/>
    </location>
</feature>
<dbReference type="InterPro" id="IPR020940">
    <property type="entry name" value="Thymidylate_synthase_AS"/>
</dbReference>
<protein>
    <recommendedName>
        <fullName evidence="2">thymidylate synthase</fullName>
        <ecNumber evidence="2">2.1.1.45</ecNumber>
    </recommendedName>
</protein>
<dbReference type="SUPFAM" id="SSF55831">
    <property type="entry name" value="Thymidylate synthase/dCMP hydroxymethylase"/>
    <property type="match status" value="1"/>
</dbReference>
<feature type="active site" evidence="7">
    <location>
        <position position="206"/>
    </location>
</feature>
<dbReference type="UniPathway" id="UPA00575"/>
<evidence type="ECO:0000256" key="6">
    <source>
        <dbReference type="ARBA" id="ARBA00047344"/>
    </source>
</evidence>
<evidence type="ECO:0000256" key="8">
    <source>
        <dbReference type="SAM" id="MobiDB-lite"/>
    </source>
</evidence>
<dbReference type="InterPro" id="IPR036926">
    <property type="entry name" value="Thymidate_synth/dCMP_Mease_sf"/>
</dbReference>
<evidence type="ECO:0000256" key="5">
    <source>
        <dbReference type="ARBA" id="ARBA00022727"/>
    </source>
</evidence>
<dbReference type="InterPro" id="IPR000398">
    <property type="entry name" value="Thymidylate_synthase"/>
</dbReference>
<evidence type="ECO:0000313" key="11">
    <source>
        <dbReference type="Proteomes" id="UP000186955"/>
    </source>
</evidence>
<keyword evidence="11" id="KW-1185">Reference proteome</keyword>
<sequence>MLTRAVKSPDFTSQVRGPTSHYNAAHEENQYLDLIRKILAEGEERKREGVATPTRSIFAPPQLRFLLSKPAATPGSDPIHILPIVTTKRVFLRAVISEILWFISGGTSCIPISKAGIRIWDANGTREFLDNAGLGNHEVGDLGPVYGFQWRHFGAKYVDANADYKDQGVDQLAEVVRKLKEAPFDIRIILSAWNPADLKKMASRPCHTLAQFFVSYPNGLEEKGSLSCQLYQAACDMGLGWPFNITSYAILTHILAHATDLHPGSLIHTMGDAHVYENHVDALNEQLTREPTEFPQLRIKRKDRGSGVVDGWKDEDFEVIGYQPHKAISMTKSP</sequence>
<dbReference type="EC" id="2.1.1.45" evidence="2"/>
<feature type="domain" description="Thymidylate synthase/dCMP hydroxymethylase" evidence="9">
    <location>
        <begin position="29"/>
        <end position="331"/>
    </location>
</feature>
<feature type="compositionally biased region" description="Polar residues" evidence="8">
    <location>
        <begin position="10"/>
        <end position="22"/>
    </location>
</feature>
<dbReference type="NCBIfam" id="TIGR03284">
    <property type="entry name" value="thym_sym"/>
    <property type="match status" value="1"/>
</dbReference>
<evidence type="ECO:0000259" key="9">
    <source>
        <dbReference type="Pfam" id="PF00303"/>
    </source>
</evidence>